<evidence type="ECO:0000256" key="3">
    <source>
        <dbReference type="ARBA" id="ARBA00022795"/>
    </source>
</evidence>
<comment type="similarity">
    <text evidence="2">Belongs to the FlgN family.</text>
</comment>
<dbReference type="Proteomes" id="UP001157138">
    <property type="component" value="Unassembled WGS sequence"/>
</dbReference>
<dbReference type="InterPro" id="IPR036679">
    <property type="entry name" value="FlgN-like_sf"/>
</dbReference>
<dbReference type="Gene3D" id="1.20.58.300">
    <property type="entry name" value="FlgN-like"/>
    <property type="match status" value="1"/>
</dbReference>
<dbReference type="Pfam" id="PF05130">
    <property type="entry name" value="FlgN"/>
    <property type="match status" value="1"/>
</dbReference>
<name>A0ABQ6EV10_9VIBR</name>
<evidence type="ECO:0000256" key="1">
    <source>
        <dbReference type="ARBA" id="ARBA00002397"/>
    </source>
</evidence>
<dbReference type="InterPro" id="IPR007809">
    <property type="entry name" value="FlgN-like"/>
</dbReference>
<reference evidence="5" key="1">
    <citation type="journal article" date="2019" name="Int. J. Syst. Evol. Microbiol.">
        <title>The Global Catalogue of Microorganisms (GCM) 10K type strain sequencing project: providing services to taxonomists for standard genome sequencing and annotation.</title>
        <authorList>
            <consortium name="The Broad Institute Genomics Platform"/>
            <consortium name="The Broad Institute Genome Sequencing Center for Infectious Disease"/>
            <person name="Wu L."/>
            <person name="Ma J."/>
        </authorList>
    </citation>
    <scope>NUCLEOTIDE SEQUENCE [LARGE SCALE GENOMIC DNA]</scope>
    <source>
        <strain evidence="5">NBRC 108723</strain>
    </source>
</reference>
<keyword evidence="3" id="KW-1005">Bacterial flagellum biogenesis</keyword>
<dbReference type="RefSeq" id="WP_284190323.1">
    <property type="nucleotide sequence ID" value="NZ_BSPW01000004.1"/>
</dbReference>
<proteinExistence type="inferred from homology"/>
<evidence type="ECO:0000256" key="2">
    <source>
        <dbReference type="ARBA" id="ARBA00007703"/>
    </source>
</evidence>
<dbReference type="EMBL" id="BSPW01000004">
    <property type="protein sequence ID" value="GLT16395.1"/>
    <property type="molecule type" value="Genomic_DNA"/>
</dbReference>
<sequence>MSSKTSHLIQSFVNTLVQDIQSYQKLETLLKQQKPLYFTFEVDKLEHNIARQQPLLHQLQQHAHHRSQIMARLKLSADHIGIERLFSALPPPAGEKIRHLWSQLEKLVKCCQALNQENGQTTANFHELVSSLNCSEQHTYTEKPAG</sequence>
<protein>
    <submittedName>
        <fullName evidence="4">Protein LfgN</fullName>
    </submittedName>
</protein>
<accession>A0ABQ6EV10</accession>
<gene>
    <name evidence="4" type="ORF">GCM10007938_01710</name>
</gene>
<organism evidence="4 5">
    <name type="scientific">Vibrio zhanjiangensis</name>
    <dbReference type="NCBI Taxonomy" id="1046128"/>
    <lineage>
        <taxon>Bacteria</taxon>
        <taxon>Pseudomonadati</taxon>
        <taxon>Pseudomonadota</taxon>
        <taxon>Gammaproteobacteria</taxon>
        <taxon>Vibrionales</taxon>
        <taxon>Vibrionaceae</taxon>
        <taxon>Vibrio</taxon>
    </lineage>
</organism>
<dbReference type="SUPFAM" id="SSF140566">
    <property type="entry name" value="FlgN-like"/>
    <property type="match status" value="1"/>
</dbReference>
<comment type="caution">
    <text evidence="4">The sequence shown here is derived from an EMBL/GenBank/DDBJ whole genome shotgun (WGS) entry which is preliminary data.</text>
</comment>
<evidence type="ECO:0000313" key="4">
    <source>
        <dbReference type="EMBL" id="GLT16395.1"/>
    </source>
</evidence>
<keyword evidence="5" id="KW-1185">Reference proteome</keyword>
<evidence type="ECO:0000313" key="5">
    <source>
        <dbReference type="Proteomes" id="UP001157138"/>
    </source>
</evidence>
<comment type="function">
    <text evidence="1">Required for the efficient initiation of filament assembly.</text>
</comment>